<dbReference type="SUPFAM" id="SSF57783">
    <property type="entry name" value="Zinc beta-ribbon"/>
    <property type="match status" value="1"/>
</dbReference>
<evidence type="ECO:0000256" key="7">
    <source>
        <dbReference type="ARBA" id="ARBA00022771"/>
    </source>
</evidence>
<evidence type="ECO:0000256" key="8">
    <source>
        <dbReference type="ARBA" id="ARBA00022833"/>
    </source>
</evidence>
<keyword evidence="4 12" id="KW-0548">Nucleotidyltransferase</keyword>
<dbReference type="Pfam" id="PF08275">
    <property type="entry name" value="DNAG_N"/>
    <property type="match status" value="1"/>
</dbReference>
<organism evidence="16 17">
    <name type="scientific">Candidatus Sungbacteria bacterium RIFCSPHIGHO2_01_FULL_47_32</name>
    <dbReference type="NCBI Taxonomy" id="1802264"/>
    <lineage>
        <taxon>Bacteria</taxon>
        <taxon>Candidatus Sungiibacteriota</taxon>
    </lineage>
</organism>
<keyword evidence="11 12" id="KW-0804">Transcription</keyword>
<dbReference type="InterPro" id="IPR037068">
    <property type="entry name" value="DNA_primase_core_N_sf"/>
</dbReference>
<dbReference type="InterPro" id="IPR013264">
    <property type="entry name" value="DNAG_N"/>
</dbReference>
<evidence type="ECO:0000256" key="13">
    <source>
        <dbReference type="PIRNR" id="PIRNR002811"/>
    </source>
</evidence>
<dbReference type="FunFam" id="3.90.580.10:FF:000001">
    <property type="entry name" value="DNA primase"/>
    <property type="match status" value="1"/>
</dbReference>
<protein>
    <recommendedName>
        <fullName evidence="12 13">DNA primase</fullName>
        <ecNumber evidence="12">2.7.7.101</ecNumber>
    </recommendedName>
</protein>
<dbReference type="GO" id="GO:0008270">
    <property type="term" value="F:zinc ion binding"/>
    <property type="evidence" value="ECO:0007669"/>
    <property type="project" value="UniProtKB-KW"/>
</dbReference>
<comment type="cofactor">
    <cofactor evidence="13 14">
        <name>Zn(2+)</name>
        <dbReference type="ChEBI" id="CHEBI:29105"/>
    </cofactor>
    <text evidence="13 14">Binds 1 zinc ion per monomer.</text>
</comment>
<dbReference type="InterPro" id="IPR019475">
    <property type="entry name" value="DNA_primase_DnaB-bd"/>
</dbReference>
<evidence type="ECO:0000256" key="12">
    <source>
        <dbReference type="HAMAP-Rule" id="MF_00974"/>
    </source>
</evidence>
<dbReference type="EMBL" id="MHQC01000027">
    <property type="protein sequence ID" value="OGZ94800.1"/>
    <property type="molecule type" value="Genomic_DNA"/>
</dbReference>
<dbReference type="InterPro" id="IPR006295">
    <property type="entry name" value="DNA_primase_DnaG"/>
</dbReference>
<accession>A0A1G2K8J1</accession>
<evidence type="ECO:0000313" key="17">
    <source>
        <dbReference type="Proteomes" id="UP000177152"/>
    </source>
</evidence>
<feature type="zinc finger region" description="CHC2-type" evidence="14">
    <location>
        <begin position="35"/>
        <end position="60"/>
    </location>
</feature>
<dbReference type="InterPro" id="IPR034151">
    <property type="entry name" value="TOPRIM_DnaG_bac"/>
</dbReference>
<keyword evidence="8 13" id="KW-0862">Zinc</keyword>
<dbReference type="AlphaFoldDB" id="A0A1G2K8J1"/>
<keyword evidence="5 12" id="KW-0235">DNA replication</keyword>
<evidence type="ECO:0000259" key="15">
    <source>
        <dbReference type="PROSITE" id="PS50880"/>
    </source>
</evidence>
<dbReference type="Gene3D" id="3.40.1360.10">
    <property type="match status" value="1"/>
</dbReference>
<evidence type="ECO:0000313" key="16">
    <source>
        <dbReference type="EMBL" id="OGZ94800.1"/>
    </source>
</evidence>
<evidence type="ECO:0000256" key="1">
    <source>
        <dbReference type="ARBA" id="ARBA00022478"/>
    </source>
</evidence>
<evidence type="ECO:0000256" key="2">
    <source>
        <dbReference type="ARBA" id="ARBA00022515"/>
    </source>
</evidence>
<dbReference type="GO" id="GO:0003677">
    <property type="term" value="F:DNA binding"/>
    <property type="evidence" value="ECO:0007669"/>
    <property type="project" value="UniProtKB-KW"/>
</dbReference>
<comment type="function">
    <text evidence="12 13">RNA polymerase that catalyzes the synthesis of short RNA molecules used as primers for DNA polymerase during DNA replication.</text>
</comment>
<dbReference type="GO" id="GO:0005737">
    <property type="term" value="C:cytoplasm"/>
    <property type="evidence" value="ECO:0007669"/>
    <property type="project" value="TreeGrafter"/>
</dbReference>
<keyword evidence="2 12" id="KW-0639">Primosome</keyword>
<keyword evidence="9" id="KW-0460">Magnesium</keyword>
<comment type="caution">
    <text evidence="16">The sequence shown here is derived from an EMBL/GenBank/DDBJ whole genome shotgun (WGS) entry which is preliminary data.</text>
</comment>
<dbReference type="Gene3D" id="3.90.580.10">
    <property type="entry name" value="Zinc finger, CHC2-type domain"/>
    <property type="match status" value="1"/>
</dbReference>
<keyword evidence="6 13" id="KW-0479">Metal-binding</keyword>
<gene>
    <name evidence="12" type="primary">dnaG</name>
    <name evidence="16" type="ORF">A2633_05790</name>
</gene>
<dbReference type="GO" id="GO:0000428">
    <property type="term" value="C:DNA-directed RNA polymerase complex"/>
    <property type="evidence" value="ECO:0007669"/>
    <property type="project" value="UniProtKB-KW"/>
</dbReference>
<dbReference type="SUPFAM" id="SSF56731">
    <property type="entry name" value="DNA primase core"/>
    <property type="match status" value="1"/>
</dbReference>
<dbReference type="InterPro" id="IPR002694">
    <property type="entry name" value="Znf_CHC2"/>
</dbReference>
<dbReference type="PIRSF" id="PIRSF002811">
    <property type="entry name" value="DnaG"/>
    <property type="match status" value="1"/>
</dbReference>
<keyword evidence="10 12" id="KW-0238">DNA-binding</keyword>
<evidence type="ECO:0000256" key="9">
    <source>
        <dbReference type="ARBA" id="ARBA00022842"/>
    </source>
</evidence>
<dbReference type="GO" id="GO:0003899">
    <property type="term" value="F:DNA-directed RNA polymerase activity"/>
    <property type="evidence" value="ECO:0007669"/>
    <property type="project" value="UniProtKB-UniRule"/>
</dbReference>
<dbReference type="PANTHER" id="PTHR30313:SF2">
    <property type="entry name" value="DNA PRIMASE"/>
    <property type="match status" value="1"/>
</dbReference>
<dbReference type="Gene3D" id="3.90.980.10">
    <property type="entry name" value="DNA primase, catalytic core, N-terminal domain"/>
    <property type="match status" value="1"/>
</dbReference>
<comment type="caution">
    <text evidence="12">Lacks conserved residue(s) required for the propagation of feature annotation.</text>
</comment>
<proteinExistence type="inferred from homology"/>
<dbReference type="SMART" id="SM00493">
    <property type="entry name" value="TOPRIM"/>
    <property type="match status" value="1"/>
</dbReference>
<dbReference type="EC" id="2.7.7.101" evidence="12"/>
<keyword evidence="7 14" id="KW-0863">Zinc-finger</keyword>
<dbReference type="GO" id="GO:0006269">
    <property type="term" value="P:DNA replication, synthesis of primer"/>
    <property type="evidence" value="ECO:0007669"/>
    <property type="project" value="UniProtKB-UniRule"/>
</dbReference>
<dbReference type="HAMAP" id="MF_00974">
    <property type="entry name" value="DNA_primase_DnaG"/>
    <property type="match status" value="1"/>
</dbReference>
<dbReference type="Proteomes" id="UP000177152">
    <property type="component" value="Unassembled WGS sequence"/>
</dbReference>
<dbReference type="CDD" id="cd03364">
    <property type="entry name" value="TOPRIM_DnaG_primases"/>
    <property type="match status" value="1"/>
</dbReference>
<evidence type="ECO:0000256" key="3">
    <source>
        <dbReference type="ARBA" id="ARBA00022679"/>
    </source>
</evidence>
<reference evidence="16 17" key="1">
    <citation type="journal article" date="2016" name="Nat. Commun.">
        <title>Thousands of microbial genomes shed light on interconnected biogeochemical processes in an aquifer system.</title>
        <authorList>
            <person name="Anantharaman K."/>
            <person name="Brown C.T."/>
            <person name="Hug L.A."/>
            <person name="Sharon I."/>
            <person name="Castelle C.J."/>
            <person name="Probst A.J."/>
            <person name="Thomas B.C."/>
            <person name="Singh A."/>
            <person name="Wilkins M.J."/>
            <person name="Karaoz U."/>
            <person name="Brodie E.L."/>
            <person name="Williams K.H."/>
            <person name="Hubbard S.S."/>
            <person name="Banfield J.F."/>
        </authorList>
    </citation>
    <scope>NUCLEOTIDE SEQUENCE [LARGE SCALE GENOMIC DNA]</scope>
</reference>
<dbReference type="Pfam" id="PF10410">
    <property type="entry name" value="DnaB_bind"/>
    <property type="match status" value="1"/>
</dbReference>
<evidence type="ECO:0000256" key="11">
    <source>
        <dbReference type="ARBA" id="ARBA00023163"/>
    </source>
</evidence>
<comment type="catalytic activity">
    <reaction evidence="12">
        <text>ssDNA + n NTP = ssDNA/pppN(pN)n-1 hybrid + (n-1) diphosphate.</text>
        <dbReference type="EC" id="2.7.7.101"/>
    </reaction>
</comment>
<dbReference type="PANTHER" id="PTHR30313">
    <property type="entry name" value="DNA PRIMASE"/>
    <property type="match status" value="1"/>
</dbReference>
<comment type="similarity">
    <text evidence="12 13">Belongs to the DnaG primase family.</text>
</comment>
<dbReference type="NCBIfam" id="TIGR01391">
    <property type="entry name" value="dnaG"/>
    <property type="match status" value="1"/>
</dbReference>
<evidence type="ECO:0000256" key="14">
    <source>
        <dbReference type="PIRSR" id="PIRSR002811-1"/>
    </source>
</evidence>
<dbReference type="Pfam" id="PF13155">
    <property type="entry name" value="Toprim_2"/>
    <property type="match status" value="1"/>
</dbReference>
<name>A0A1G2K8J1_9BACT</name>
<dbReference type="InterPro" id="IPR030846">
    <property type="entry name" value="DnaG_bac"/>
</dbReference>
<evidence type="ECO:0000256" key="5">
    <source>
        <dbReference type="ARBA" id="ARBA00022705"/>
    </source>
</evidence>
<dbReference type="GO" id="GO:1990077">
    <property type="term" value="C:primosome complex"/>
    <property type="evidence" value="ECO:0007669"/>
    <property type="project" value="UniProtKB-KW"/>
</dbReference>
<comment type="subunit">
    <text evidence="12">Monomer. Interacts with DnaB.</text>
</comment>
<dbReference type="PROSITE" id="PS50880">
    <property type="entry name" value="TOPRIM"/>
    <property type="match status" value="1"/>
</dbReference>
<evidence type="ECO:0000256" key="6">
    <source>
        <dbReference type="ARBA" id="ARBA00022723"/>
    </source>
</evidence>
<dbReference type="Pfam" id="PF01807">
    <property type="entry name" value="Zn_ribbon_DnaG"/>
    <property type="match status" value="1"/>
</dbReference>
<dbReference type="InterPro" id="IPR050219">
    <property type="entry name" value="DnaG_primase"/>
</dbReference>
<evidence type="ECO:0000256" key="4">
    <source>
        <dbReference type="ARBA" id="ARBA00022695"/>
    </source>
</evidence>
<evidence type="ECO:0000256" key="10">
    <source>
        <dbReference type="ARBA" id="ARBA00023125"/>
    </source>
</evidence>
<sequence length="595" mass="66971">MLSQTEEIKSRVDIVDLIQSYIKLDKAGINYKAVCPFHSEKTPSFFVTPSRQRWHCFGGCSEGGDIFTFVQKIEGVDFPEALEILAKRAGIQLTREDPKLSSERKRLYDICEVATKYFEKQFKENGAVEKYMKDRGVSDETLRSFRVGFAPDGWRNLMAHLLEKGFRAEDAERAGLAIKIQNQSRSSQSQNPFYDRFRGRIIFPIADGTGRIIGFGGRIFEAGTKQNSAVSTEAKYINSPQTPIYDKSRVLYAFDKAKQEIRKQNVCILVEGYMDTIMSHQAGFTNTVAVSGTALTEPQLQMLKRLTNTVISSFDGDSAGQSATSRSLDLAGAYDFERKIAAIPTSLGKDPADVVLKGVEEWKKILESAKNVVEFYFDKALAENNVNEPAGKKAIAAGVLPQLVLLSNEIERSYWMRKLAGVLGVPESAVWQEFQKISVDGFERETMPVFDDTRNKKKQPTRREDTEEKLLGILLLYPAKLSLLEGRELDPSYFTGEKTAAAFSFLSGRHTGDPMYHDHLKFKTEVFLEDIIRKDGDIDKEILICFNEFLRESIKERLGDLSRRIIEAERGGSEEALAGLMQEFQILSGKLHALS</sequence>
<keyword evidence="3 12" id="KW-0808">Transferase</keyword>
<feature type="domain" description="Toprim" evidence="15">
    <location>
        <begin position="265"/>
        <end position="346"/>
    </location>
</feature>
<keyword evidence="1 12" id="KW-0240">DNA-directed RNA polymerase</keyword>
<dbReference type="SMART" id="SM00400">
    <property type="entry name" value="ZnF_CHCC"/>
    <property type="match status" value="1"/>
</dbReference>
<dbReference type="InterPro" id="IPR036977">
    <property type="entry name" value="DNA_primase_Znf_CHC2"/>
</dbReference>
<dbReference type="InterPro" id="IPR006171">
    <property type="entry name" value="TOPRIM_dom"/>
</dbReference>